<evidence type="ECO:0000256" key="1">
    <source>
        <dbReference type="ARBA" id="ARBA00004123"/>
    </source>
</evidence>
<evidence type="ECO:0000313" key="11">
    <source>
        <dbReference type="EMBL" id="CAH9136635.1"/>
    </source>
</evidence>
<keyword evidence="4" id="KW-0862">Zinc</keyword>
<keyword evidence="3" id="KW-0863">Zinc-finger</keyword>
<gene>
    <name evidence="10" type="ORF">CEPIT_LOCUS1776</name>
    <name evidence="11" type="ORF">CEPIT_LOCUS35415</name>
</gene>
<evidence type="ECO:0000259" key="9">
    <source>
        <dbReference type="Pfam" id="PF24590"/>
    </source>
</evidence>
<protein>
    <recommendedName>
        <fullName evidence="13">Oberon PHD finger domain-containing protein</fullName>
    </recommendedName>
</protein>
<dbReference type="Pfam" id="PF23299">
    <property type="entry name" value="DUF7081"/>
    <property type="match status" value="1"/>
</dbReference>
<evidence type="ECO:0000256" key="5">
    <source>
        <dbReference type="ARBA" id="ARBA00023242"/>
    </source>
</evidence>
<dbReference type="PANTHER" id="PTHR33345:SF6">
    <property type="entry name" value="OS03G0747200 PROTEIN"/>
    <property type="match status" value="1"/>
</dbReference>
<comment type="caution">
    <text evidence="11">The sequence shown here is derived from an EMBL/GenBank/DDBJ whole genome shotgun (WGS) entry which is preliminary data.</text>
</comment>
<evidence type="ECO:0000256" key="3">
    <source>
        <dbReference type="ARBA" id="ARBA00022771"/>
    </source>
</evidence>
<dbReference type="InterPro" id="IPR056034">
    <property type="entry name" value="DUF7615"/>
</dbReference>
<evidence type="ECO:0000313" key="10">
    <source>
        <dbReference type="EMBL" id="CAH9062003.1"/>
    </source>
</evidence>
<dbReference type="Pfam" id="PF07227">
    <property type="entry name" value="PHD_Oberon"/>
    <property type="match status" value="1"/>
</dbReference>
<evidence type="ECO:0000256" key="4">
    <source>
        <dbReference type="ARBA" id="ARBA00022833"/>
    </source>
</evidence>
<evidence type="ECO:0000259" key="8">
    <source>
        <dbReference type="Pfam" id="PF23299"/>
    </source>
</evidence>
<dbReference type="PANTHER" id="PTHR33345">
    <property type="entry name" value="ADAPTER PROTEIN, PUTATIVE-RELATED"/>
    <property type="match status" value="1"/>
</dbReference>
<feature type="domain" description="DUF7615" evidence="9">
    <location>
        <begin position="368"/>
        <end position="473"/>
    </location>
</feature>
<keyword evidence="12" id="KW-1185">Reference proteome</keyword>
<dbReference type="AlphaFoldDB" id="A0AAV0FM00"/>
<keyword evidence="2" id="KW-0479">Metal-binding</keyword>
<dbReference type="EMBL" id="CAMAPF010000010">
    <property type="protein sequence ID" value="CAH9062003.1"/>
    <property type="molecule type" value="Genomic_DNA"/>
</dbReference>
<comment type="subcellular location">
    <subcellularLocation>
        <location evidence="1">Nucleus</location>
    </subcellularLocation>
</comment>
<evidence type="ECO:0000259" key="7">
    <source>
        <dbReference type="Pfam" id="PF07227"/>
    </source>
</evidence>
<reference evidence="11" key="1">
    <citation type="submission" date="2022-07" db="EMBL/GenBank/DDBJ databases">
        <authorList>
            <person name="Macas J."/>
            <person name="Novak P."/>
            <person name="Neumann P."/>
        </authorList>
    </citation>
    <scope>NUCLEOTIDE SEQUENCE</scope>
</reference>
<evidence type="ECO:0000256" key="6">
    <source>
        <dbReference type="SAM" id="MobiDB-lite"/>
    </source>
</evidence>
<sequence length="480" mass="54470">MNESMDIDKPGASNRNTPINKENGHYLYPVSPNESGEGFPYAPENWPNPGDIWRWKAGKRIASSGYFADRYLYPPSSLAHVGKPVQRRTFASKLSVEQFIRAMFPGTDVNAFFATFCWKIPSKQLMLKESEGPMSHLERDGCKAGNTMCSSLLEGADPLPMEGMFCDICCSESRFCRECCCILCCKTINTGVGGYSYIKCKKNVQDGYICGHIAHIECALRAYVAGTVGGSIGLDAEYFCRRCDSKTDLVLHVMNLLHTCETIESIDSQDEIDKMLSLAICMLRGSQKMTAKQLLKHIESAAAKLKIGFDFRDVWSKEAYEVTVSLLMQESLPHNNRNSLHELANYEDKEQENNRTAPPGMVSSNFDHRVESLKLDNEIDQALQSLRKSQELEYNIAEERLFAQRNCIINLYEQIDKERSQLLHHSTFTDLEPLLKALHERIELVKREALKLRDMKQVEMGFGRTSKHILEEHFGLKCDQ</sequence>
<dbReference type="Pfam" id="PF24590">
    <property type="entry name" value="DUF7615"/>
    <property type="match status" value="1"/>
</dbReference>
<dbReference type="GO" id="GO:0005634">
    <property type="term" value="C:nucleus"/>
    <property type="evidence" value="ECO:0007669"/>
    <property type="project" value="UniProtKB-SubCell"/>
</dbReference>
<keyword evidence="5" id="KW-0539">Nucleus</keyword>
<organism evidence="11 12">
    <name type="scientific">Cuscuta epithymum</name>
    <dbReference type="NCBI Taxonomy" id="186058"/>
    <lineage>
        <taxon>Eukaryota</taxon>
        <taxon>Viridiplantae</taxon>
        <taxon>Streptophyta</taxon>
        <taxon>Embryophyta</taxon>
        <taxon>Tracheophyta</taxon>
        <taxon>Spermatophyta</taxon>
        <taxon>Magnoliopsida</taxon>
        <taxon>eudicotyledons</taxon>
        <taxon>Gunneridae</taxon>
        <taxon>Pentapetalae</taxon>
        <taxon>asterids</taxon>
        <taxon>lamiids</taxon>
        <taxon>Solanales</taxon>
        <taxon>Convolvulaceae</taxon>
        <taxon>Cuscuteae</taxon>
        <taxon>Cuscuta</taxon>
        <taxon>Cuscuta subgen. Cuscuta</taxon>
    </lineage>
</organism>
<dbReference type="EMBL" id="CAMAPF010000996">
    <property type="protein sequence ID" value="CAH9136635.1"/>
    <property type="molecule type" value="Genomic_DNA"/>
</dbReference>
<dbReference type="InterPro" id="IPR055508">
    <property type="entry name" value="DUF7081"/>
</dbReference>
<feature type="domain" description="DUF7081" evidence="8">
    <location>
        <begin position="29"/>
        <end position="122"/>
    </location>
</feature>
<evidence type="ECO:0008006" key="13">
    <source>
        <dbReference type="Google" id="ProtNLM"/>
    </source>
</evidence>
<accession>A0AAV0FM00</accession>
<dbReference type="Proteomes" id="UP001152523">
    <property type="component" value="Unassembled WGS sequence"/>
</dbReference>
<dbReference type="GO" id="GO:0008270">
    <property type="term" value="F:zinc ion binding"/>
    <property type="evidence" value="ECO:0007669"/>
    <property type="project" value="UniProtKB-KW"/>
</dbReference>
<feature type="domain" description="Oberon-like PHD finger" evidence="7">
    <location>
        <begin position="145"/>
        <end position="280"/>
    </location>
</feature>
<dbReference type="InterPro" id="IPR032881">
    <property type="entry name" value="Oberon-like_PHD"/>
</dbReference>
<evidence type="ECO:0000256" key="2">
    <source>
        <dbReference type="ARBA" id="ARBA00022723"/>
    </source>
</evidence>
<proteinExistence type="predicted"/>
<name>A0AAV0FM00_9ASTE</name>
<feature type="region of interest" description="Disordered" evidence="6">
    <location>
        <begin position="1"/>
        <end position="22"/>
    </location>
</feature>
<evidence type="ECO:0000313" key="12">
    <source>
        <dbReference type="Proteomes" id="UP001152523"/>
    </source>
</evidence>